<dbReference type="EMBL" id="MU825397">
    <property type="protein sequence ID" value="KAJ7393889.1"/>
    <property type="molecule type" value="Genomic_DNA"/>
</dbReference>
<evidence type="ECO:0000313" key="2">
    <source>
        <dbReference type="EMBL" id="KAJ7393889.1"/>
    </source>
</evidence>
<accession>A0A9X0A6V2</accession>
<keyword evidence="3" id="KW-1185">Reference proteome</keyword>
<dbReference type="AlphaFoldDB" id="A0A9X0A6V2"/>
<dbReference type="Proteomes" id="UP001163046">
    <property type="component" value="Unassembled WGS sequence"/>
</dbReference>
<evidence type="ECO:0000313" key="3">
    <source>
        <dbReference type="Proteomes" id="UP001163046"/>
    </source>
</evidence>
<feature type="region of interest" description="Disordered" evidence="1">
    <location>
        <begin position="103"/>
        <end position="129"/>
    </location>
</feature>
<evidence type="ECO:0000256" key="1">
    <source>
        <dbReference type="SAM" id="MobiDB-lite"/>
    </source>
</evidence>
<sequence>MKKAIQRNAKQDEHLSSMVRQLDREKRVAFNQLSEKREAFVRETVKRRLSLPVVEKTQFKEISAEYGRRKASSVDEGKGVSFSLHFPNLMNSNEKREQKHVSFLGAKTRRDSNSKVSESEDPSFTSQNSDICRLPSLKVEKEDERLRLTAQQRSYKPRSLSIPAAPSFNDTRILKRRATLHNCKQPFNLESERKNNDWF</sequence>
<proteinExistence type="predicted"/>
<name>A0A9X0A6V2_9CNID</name>
<protein>
    <submittedName>
        <fullName evidence="2">Uncharacterized protein</fullName>
    </submittedName>
</protein>
<reference evidence="2" key="1">
    <citation type="submission" date="2023-01" db="EMBL/GenBank/DDBJ databases">
        <title>Genome assembly of the deep-sea coral Lophelia pertusa.</title>
        <authorList>
            <person name="Herrera S."/>
            <person name="Cordes E."/>
        </authorList>
    </citation>
    <scope>NUCLEOTIDE SEQUENCE</scope>
    <source>
        <strain evidence="2">USNM1676648</strain>
        <tissue evidence="2">Polyp</tissue>
    </source>
</reference>
<gene>
    <name evidence="2" type="ORF">OS493_003556</name>
</gene>
<organism evidence="2 3">
    <name type="scientific">Desmophyllum pertusum</name>
    <dbReference type="NCBI Taxonomy" id="174260"/>
    <lineage>
        <taxon>Eukaryota</taxon>
        <taxon>Metazoa</taxon>
        <taxon>Cnidaria</taxon>
        <taxon>Anthozoa</taxon>
        <taxon>Hexacorallia</taxon>
        <taxon>Scleractinia</taxon>
        <taxon>Caryophylliina</taxon>
        <taxon>Caryophylliidae</taxon>
        <taxon>Desmophyllum</taxon>
    </lineage>
</organism>
<comment type="caution">
    <text evidence="2">The sequence shown here is derived from an EMBL/GenBank/DDBJ whole genome shotgun (WGS) entry which is preliminary data.</text>
</comment>